<evidence type="ECO:0000313" key="6">
    <source>
        <dbReference type="Proteomes" id="UP000510868"/>
    </source>
</evidence>
<keyword evidence="4" id="KW-0378">Hydrolase</keyword>
<feature type="domain" description="HNH nuclease" evidence="2">
    <location>
        <begin position="69"/>
        <end position="112"/>
    </location>
</feature>
<accession>A0A244CAA7</accession>
<dbReference type="GO" id="GO:0004519">
    <property type="term" value="F:endonuclease activity"/>
    <property type="evidence" value="ECO:0007669"/>
    <property type="project" value="UniProtKB-KW"/>
</dbReference>
<organism evidence="4 6">
    <name type="scientific">Limosilactobacillus reuteri</name>
    <name type="common">Lactobacillus reuteri</name>
    <dbReference type="NCBI Taxonomy" id="1598"/>
    <lineage>
        <taxon>Bacteria</taxon>
        <taxon>Bacillati</taxon>
        <taxon>Bacillota</taxon>
        <taxon>Bacilli</taxon>
        <taxon>Lactobacillales</taxon>
        <taxon>Lactobacillaceae</taxon>
        <taxon>Limosilactobacillus</taxon>
    </lineage>
</organism>
<reference evidence="3 5" key="1">
    <citation type="submission" date="2019-11" db="EMBL/GenBank/DDBJ databases">
        <title>Draft genome sequence of 12 host-associated Lactobacillus reuteri rodent strains.</title>
        <authorList>
            <person name="Zhang S."/>
            <person name="Ozcam M."/>
            <person name="Van Pijkeren J.P."/>
        </authorList>
    </citation>
    <scope>NUCLEOTIDE SEQUENCE [LARGE SCALE GENOMIC DNA]</scope>
    <source>
        <strain evidence="3 5">6799jm-1</strain>
    </source>
</reference>
<dbReference type="Proteomes" id="UP000510868">
    <property type="component" value="Chromosome"/>
</dbReference>
<keyword evidence="4" id="KW-0540">Nuclease</keyword>
<evidence type="ECO:0000259" key="1">
    <source>
        <dbReference type="Pfam" id="PF07463"/>
    </source>
</evidence>
<dbReference type="Proteomes" id="UP000452188">
    <property type="component" value="Unassembled WGS sequence"/>
</dbReference>
<evidence type="ECO:0000259" key="2">
    <source>
        <dbReference type="Pfam" id="PF13392"/>
    </source>
</evidence>
<sequence length="266" mass="31505">MKEIWKDIEEFEGYYQISNLGQVKSMDRDVIYSNGVIRHYEERIRTPVTDKNGYLMVTLNKSSKSYPKRVHQLVARAFIPNPDNLPSINHIDEDKTNNRVDNLEWCSVYYNNHYNGRYERIKRYPKSVCLFNVVNGEVIKIESISEAARRLHGSAGNIEEVIDAKGRTFKGWMIFSERNFNGLAIKQSLEEYNKHRPRGIVVEFIDTEDKRFYATENEFCHEYNEHPGSINTYLRNNRDVFKNKYVIRYALPFEESKYQNGQLLDY</sequence>
<gene>
    <name evidence="3" type="ORF">GIX79_01815</name>
    <name evidence="4" type="ORF">HHK02_01720</name>
</gene>
<dbReference type="GO" id="GO:0016788">
    <property type="term" value="F:hydrolase activity, acting on ester bonds"/>
    <property type="evidence" value="ECO:0007669"/>
    <property type="project" value="InterPro"/>
</dbReference>
<dbReference type="Gene3D" id="3.90.75.20">
    <property type="match status" value="1"/>
</dbReference>
<dbReference type="AlphaFoldDB" id="A0A244CAA7"/>
<evidence type="ECO:0000313" key="3">
    <source>
        <dbReference type="EMBL" id="MRG74516.1"/>
    </source>
</evidence>
<name>A0A244CAA7_LIMRT</name>
<dbReference type="Pfam" id="PF07463">
    <property type="entry name" value="NUMOD4"/>
    <property type="match status" value="1"/>
</dbReference>
<keyword evidence="4" id="KW-0255">Endonuclease</keyword>
<evidence type="ECO:0000313" key="5">
    <source>
        <dbReference type="Proteomes" id="UP000452188"/>
    </source>
</evidence>
<reference evidence="4 6" key="2">
    <citation type="submission" date="2020-07" db="EMBL/GenBank/DDBJ databases">
        <title>Genome sequence of Lactobacillus reuteri CNEI-KCA3 isolated from the faeces of a reared-broiler chicken, South-East Nigeria, reveals presence of CRISPR arrays.</title>
        <authorList>
            <person name="Anukam K.C."/>
            <person name="Ibezim C.N."/>
            <person name="BeecK W.V."/>
            <person name="Allonsius C."/>
            <person name="Broek M.D."/>
            <person name="Tuyaerts I."/>
            <person name="Attama A."/>
            <person name="Esimone C.O."/>
            <person name="Lebeer S."/>
        </authorList>
    </citation>
    <scope>NUCLEOTIDE SEQUENCE [LARGE SCALE GENOMIC DNA]</scope>
    <source>
        <strain evidence="4 6">CNEI-KCA3</strain>
    </source>
</reference>
<proteinExistence type="predicted"/>
<dbReference type="InterPro" id="IPR010902">
    <property type="entry name" value="NUMOD4"/>
</dbReference>
<protein>
    <submittedName>
        <fullName evidence="4">HNH endonuclease</fullName>
    </submittedName>
</protein>
<feature type="domain" description="NUMOD4" evidence="1">
    <location>
        <begin position="3"/>
        <end position="60"/>
    </location>
</feature>
<evidence type="ECO:0000313" key="4">
    <source>
        <dbReference type="EMBL" id="QLQ62070.1"/>
    </source>
</evidence>
<dbReference type="EMBL" id="WJMV01000003">
    <property type="protein sequence ID" value="MRG74516.1"/>
    <property type="molecule type" value="Genomic_DNA"/>
</dbReference>
<dbReference type="InterPro" id="IPR044925">
    <property type="entry name" value="His-Me_finger_sf"/>
</dbReference>
<dbReference type="EMBL" id="CP059275">
    <property type="protein sequence ID" value="QLQ62070.1"/>
    <property type="molecule type" value="Genomic_DNA"/>
</dbReference>
<dbReference type="InterPro" id="IPR003615">
    <property type="entry name" value="HNH_nuc"/>
</dbReference>
<dbReference type="RefSeq" id="WP_019253465.1">
    <property type="nucleotide sequence ID" value="NZ_CP059275.1"/>
</dbReference>
<dbReference type="SUPFAM" id="SSF54060">
    <property type="entry name" value="His-Me finger endonucleases"/>
    <property type="match status" value="1"/>
</dbReference>
<dbReference type="Pfam" id="PF13392">
    <property type="entry name" value="HNH_3"/>
    <property type="match status" value="1"/>
</dbReference>